<dbReference type="Gramene" id="Ma09_t14300.1">
    <property type="protein sequence ID" value="Ma09_p14300.1"/>
    <property type="gene ID" value="Ma09_g14300"/>
</dbReference>
<sequence>MNAPKMGFRSSKRPLTTPWSATSGLDFGVIGEALFASQTQPPIGVQDSAINYQSLASST</sequence>
<dbReference type="AlphaFoldDB" id="A0A804KJG7"/>
<dbReference type="EnsemblPlants" id="Ma09_t14300.1">
    <property type="protein sequence ID" value="Ma09_p14300.1"/>
    <property type="gene ID" value="Ma09_g14300"/>
</dbReference>
<reference evidence="1" key="1">
    <citation type="submission" date="2021-03" db="EMBL/GenBank/DDBJ databases">
        <authorList>
            <consortium name="Genoscope - CEA"/>
            <person name="William W."/>
        </authorList>
    </citation>
    <scope>NUCLEOTIDE SEQUENCE</scope>
    <source>
        <strain evidence="1">Doubled-haploid Pahang</strain>
    </source>
</reference>
<dbReference type="EMBL" id="HG996474">
    <property type="protein sequence ID" value="CAG1835160.1"/>
    <property type="molecule type" value="Genomic_DNA"/>
</dbReference>
<evidence type="ECO:0000313" key="2">
    <source>
        <dbReference type="EnsemblPlants" id="Ma09_p14300.1"/>
    </source>
</evidence>
<keyword evidence="3" id="KW-1185">Reference proteome</keyword>
<dbReference type="InParanoid" id="A0A804KJG7"/>
<protein>
    <submittedName>
        <fullName evidence="1">(wild Malaysian banana) hypothetical protein</fullName>
    </submittedName>
</protein>
<evidence type="ECO:0000313" key="1">
    <source>
        <dbReference type="EMBL" id="CAG1835160.1"/>
    </source>
</evidence>
<evidence type="ECO:0000313" key="3">
    <source>
        <dbReference type="Proteomes" id="UP000012960"/>
    </source>
</evidence>
<dbReference type="Proteomes" id="UP000012960">
    <property type="component" value="Unplaced"/>
</dbReference>
<reference evidence="2" key="2">
    <citation type="submission" date="2021-05" db="UniProtKB">
        <authorList>
            <consortium name="EnsemblPlants"/>
        </authorList>
    </citation>
    <scope>IDENTIFICATION</scope>
    <source>
        <strain evidence="2">subsp. malaccensis</strain>
    </source>
</reference>
<organism evidence="2 3">
    <name type="scientific">Musa acuminata subsp. malaccensis</name>
    <name type="common">Wild banana</name>
    <name type="synonym">Musa malaccensis</name>
    <dbReference type="NCBI Taxonomy" id="214687"/>
    <lineage>
        <taxon>Eukaryota</taxon>
        <taxon>Viridiplantae</taxon>
        <taxon>Streptophyta</taxon>
        <taxon>Embryophyta</taxon>
        <taxon>Tracheophyta</taxon>
        <taxon>Spermatophyta</taxon>
        <taxon>Magnoliopsida</taxon>
        <taxon>Liliopsida</taxon>
        <taxon>Zingiberales</taxon>
        <taxon>Musaceae</taxon>
        <taxon>Musa</taxon>
    </lineage>
</organism>
<name>A0A804KJG7_MUSAM</name>
<gene>
    <name evidence="1" type="ORF">GSMUA_232650.1</name>
</gene>
<accession>A0A804KJG7</accession>
<proteinExistence type="predicted"/>